<dbReference type="HOGENOM" id="CLU_094308_3_0_1"/>
<organism evidence="9 10">
    <name type="scientific">Strigamia maritima</name>
    <name type="common">European centipede</name>
    <name type="synonym">Geophilus maritimus</name>
    <dbReference type="NCBI Taxonomy" id="126957"/>
    <lineage>
        <taxon>Eukaryota</taxon>
        <taxon>Metazoa</taxon>
        <taxon>Ecdysozoa</taxon>
        <taxon>Arthropoda</taxon>
        <taxon>Myriapoda</taxon>
        <taxon>Chilopoda</taxon>
        <taxon>Pleurostigmophora</taxon>
        <taxon>Geophilomorpha</taxon>
        <taxon>Linotaeniidae</taxon>
        <taxon>Strigamia</taxon>
    </lineage>
</organism>
<protein>
    <recommendedName>
        <fullName evidence="3">Transmembrane protein 208</fullName>
    </recommendedName>
</protein>
<reference evidence="10" key="1">
    <citation type="submission" date="2011-05" db="EMBL/GenBank/DDBJ databases">
        <authorList>
            <person name="Richards S.R."/>
            <person name="Qu J."/>
            <person name="Jiang H."/>
            <person name="Jhangiani S.N."/>
            <person name="Agravi P."/>
            <person name="Goodspeed R."/>
            <person name="Gross S."/>
            <person name="Mandapat C."/>
            <person name="Jackson L."/>
            <person name="Mathew T."/>
            <person name="Pu L."/>
            <person name="Thornton R."/>
            <person name="Saada N."/>
            <person name="Wilczek-Boney K.B."/>
            <person name="Lee S."/>
            <person name="Kovar C."/>
            <person name="Wu Y."/>
            <person name="Scherer S.E."/>
            <person name="Worley K.C."/>
            <person name="Muzny D.M."/>
            <person name="Gibbs R."/>
        </authorList>
    </citation>
    <scope>NUCLEOTIDE SEQUENCE</scope>
    <source>
        <strain evidence="10">Brora</strain>
    </source>
</reference>
<dbReference type="PANTHER" id="PTHR13505:SF7">
    <property type="entry name" value="TRANSMEMBRANE PROTEIN 208"/>
    <property type="match status" value="1"/>
</dbReference>
<dbReference type="OMA" id="PIRAGWM"/>
<evidence type="ECO:0000256" key="5">
    <source>
        <dbReference type="ARBA" id="ARBA00022824"/>
    </source>
</evidence>
<keyword evidence="7 8" id="KW-0472">Membrane</keyword>
<evidence type="ECO:0000256" key="3">
    <source>
        <dbReference type="ARBA" id="ARBA00015033"/>
    </source>
</evidence>
<evidence type="ECO:0000256" key="6">
    <source>
        <dbReference type="ARBA" id="ARBA00022989"/>
    </source>
</evidence>
<dbReference type="EMBL" id="JH431232">
    <property type="status" value="NOT_ANNOTATED_CDS"/>
    <property type="molecule type" value="Genomic_DNA"/>
</dbReference>
<proteinExistence type="inferred from homology"/>
<dbReference type="GO" id="GO:0005773">
    <property type="term" value="C:vacuole"/>
    <property type="evidence" value="ECO:0007669"/>
    <property type="project" value="GOC"/>
</dbReference>
<dbReference type="Pfam" id="PF05620">
    <property type="entry name" value="TMEM208_SND2"/>
    <property type="match status" value="1"/>
</dbReference>
<name>T1INZ6_STRMM</name>
<keyword evidence="4 8" id="KW-0812">Transmembrane</keyword>
<feature type="transmembrane region" description="Helical" evidence="8">
    <location>
        <begin position="26"/>
        <end position="46"/>
    </location>
</feature>
<dbReference type="Proteomes" id="UP000014500">
    <property type="component" value="Unassembled WGS sequence"/>
</dbReference>
<dbReference type="eggNOG" id="KOG3269">
    <property type="taxonomic scope" value="Eukaryota"/>
</dbReference>
<sequence length="170" mass="19453">MAPQKGKQATKGQKQIYEENKSTLKFYSLIAAVPTVIHALTIYFLYWDTIGTFNIVLLVFSIAVFVACHQFMTYMARACFGPNGQLLDGGLDLNMETGVAEHVKDLIILTAASQVLSLLNSYFWLLWLLGPIRAFYLLWVNILAPWIFQPAPEVDDKKQKKMERRAQRRH</sequence>
<keyword evidence="6 8" id="KW-1133">Transmembrane helix</keyword>
<feature type="transmembrane region" description="Helical" evidence="8">
    <location>
        <begin position="124"/>
        <end position="148"/>
    </location>
</feature>
<dbReference type="GO" id="GO:0005789">
    <property type="term" value="C:endoplasmic reticulum membrane"/>
    <property type="evidence" value="ECO:0007669"/>
    <property type="project" value="UniProtKB-SubCell"/>
</dbReference>
<feature type="transmembrane region" description="Helical" evidence="8">
    <location>
        <begin position="53"/>
        <end position="72"/>
    </location>
</feature>
<dbReference type="STRING" id="126957.T1INZ6"/>
<accession>T1INZ6</accession>
<evidence type="ECO:0000256" key="1">
    <source>
        <dbReference type="ARBA" id="ARBA00004477"/>
    </source>
</evidence>
<evidence type="ECO:0000256" key="8">
    <source>
        <dbReference type="SAM" id="Phobius"/>
    </source>
</evidence>
<reference evidence="9" key="2">
    <citation type="submission" date="2015-02" db="UniProtKB">
        <authorList>
            <consortium name="EnsemblMetazoa"/>
        </authorList>
    </citation>
    <scope>IDENTIFICATION</scope>
</reference>
<dbReference type="AlphaFoldDB" id="T1INZ6"/>
<keyword evidence="5" id="KW-0256">Endoplasmic reticulum</keyword>
<dbReference type="GO" id="GO:0006624">
    <property type="term" value="P:vacuolar protein processing"/>
    <property type="evidence" value="ECO:0007669"/>
    <property type="project" value="TreeGrafter"/>
</dbReference>
<keyword evidence="10" id="KW-1185">Reference proteome</keyword>
<evidence type="ECO:0000256" key="2">
    <source>
        <dbReference type="ARBA" id="ARBA00009950"/>
    </source>
</evidence>
<dbReference type="PANTHER" id="PTHR13505">
    <property type="entry name" value="TRANSMEMBRANE PROTEIN 208"/>
    <property type="match status" value="1"/>
</dbReference>
<dbReference type="PhylomeDB" id="T1INZ6"/>
<comment type="subcellular location">
    <subcellularLocation>
        <location evidence="1">Endoplasmic reticulum membrane</location>
        <topology evidence="1">Multi-pass membrane protein</topology>
    </subcellularLocation>
</comment>
<evidence type="ECO:0000313" key="10">
    <source>
        <dbReference type="Proteomes" id="UP000014500"/>
    </source>
</evidence>
<evidence type="ECO:0000256" key="4">
    <source>
        <dbReference type="ARBA" id="ARBA00022692"/>
    </source>
</evidence>
<comment type="similarity">
    <text evidence="2">Belongs to the TMEM208 family.</text>
</comment>
<dbReference type="InterPro" id="IPR008506">
    <property type="entry name" value="SND2/TMEM208"/>
</dbReference>
<evidence type="ECO:0000256" key="7">
    <source>
        <dbReference type="ARBA" id="ARBA00023136"/>
    </source>
</evidence>
<dbReference type="EnsemblMetazoa" id="SMAR002736-RA">
    <property type="protein sequence ID" value="SMAR002736-PA"/>
    <property type="gene ID" value="SMAR002736"/>
</dbReference>
<evidence type="ECO:0000313" key="9">
    <source>
        <dbReference type="EnsemblMetazoa" id="SMAR002736-PA"/>
    </source>
</evidence>